<evidence type="ECO:0000313" key="10">
    <source>
        <dbReference type="Proteomes" id="UP000292423"/>
    </source>
</evidence>
<dbReference type="OrthoDB" id="9770452at2"/>
<dbReference type="Pfam" id="PF01070">
    <property type="entry name" value="FMN_dh"/>
    <property type="match status" value="1"/>
</dbReference>
<feature type="binding site" evidence="7">
    <location>
        <position position="116"/>
    </location>
    <ligand>
        <name>FMN</name>
        <dbReference type="ChEBI" id="CHEBI:58210"/>
    </ligand>
</feature>
<dbReference type="SUPFAM" id="SSF51395">
    <property type="entry name" value="FMN-linked oxidoreductases"/>
    <property type="match status" value="1"/>
</dbReference>
<keyword evidence="9" id="KW-0413">Isomerase</keyword>
<evidence type="ECO:0000256" key="7">
    <source>
        <dbReference type="PIRSR" id="PIRSR000138-2"/>
    </source>
</evidence>
<dbReference type="RefSeq" id="WP_130414407.1">
    <property type="nucleotide sequence ID" value="NZ_SHKX01000013.1"/>
</dbReference>
<feature type="binding site" evidence="7">
    <location>
        <position position="261"/>
    </location>
    <ligand>
        <name>FMN</name>
        <dbReference type="ChEBI" id="CHEBI:58210"/>
    </ligand>
</feature>
<evidence type="ECO:0000256" key="5">
    <source>
        <dbReference type="ARBA" id="ARBA00024042"/>
    </source>
</evidence>
<dbReference type="InterPro" id="IPR013785">
    <property type="entry name" value="Aldolase_TIM"/>
</dbReference>
<reference evidence="9 10" key="1">
    <citation type="submission" date="2019-02" db="EMBL/GenBank/DDBJ databases">
        <title>Genomic Encyclopedia of Type Strains, Phase IV (KMG-IV): sequencing the most valuable type-strain genomes for metagenomic binning, comparative biology and taxonomic classification.</title>
        <authorList>
            <person name="Goeker M."/>
        </authorList>
    </citation>
    <scope>NUCLEOTIDE SEQUENCE [LARGE SCALE GENOMIC DNA]</scope>
    <source>
        <strain evidence="9 10">DSM 105135</strain>
    </source>
</reference>
<dbReference type="Gene3D" id="3.20.20.70">
    <property type="entry name" value="Aldolase class I"/>
    <property type="match status" value="1"/>
</dbReference>
<sequence>MSSKSLTVLPPGLLTAADYERLAPQFLDAGTLAYLNGGSGAEITLRDNLAAFARHRILPRLLRDCGGGSTALSLLGRPFHHPLLLAPVAFQQLAHPDGERATARAAAATDTGLVLSTLSSVTLEAVAAETPGEKWFQLYFQPDRAATADLVRRAEAAGYGALMVTLDTPVQPAGERATRAGFVMPASVRAANLTGYAPPPRRVLNAGGSLLFQGVMADAPGWKDLEWLLGLTRLPVVVKGVAHPDDAARMKALGVAGLVVSNHGGRALDGMPSALDLLPAIRCAVGADYPLLLDGGVRSGRDAFIALAMGANAVMIGRPQLHALAVAGALGVAHLLRLLRQELELCMALAGCATVYAIGPEALHSPQL</sequence>
<feature type="binding site" evidence="7">
    <location>
        <position position="266"/>
    </location>
    <ligand>
        <name>glyoxylate</name>
        <dbReference type="ChEBI" id="CHEBI:36655"/>
    </ligand>
</feature>
<feature type="binding site" evidence="7">
    <location>
        <position position="263"/>
    </location>
    <ligand>
        <name>glyoxylate</name>
        <dbReference type="ChEBI" id="CHEBI:36655"/>
    </ligand>
</feature>
<dbReference type="InterPro" id="IPR000262">
    <property type="entry name" value="FMN-dep_DH"/>
</dbReference>
<dbReference type="GO" id="GO:0016853">
    <property type="term" value="F:isomerase activity"/>
    <property type="evidence" value="ECO:0007669"/>
    <property type="project" value="UniProtKB-KW"/>
</dbReference>
<feature type="binding site" evidence="7">
    <location>
        <position position="165"/>
    </location>
    <ligand>
        <name>FMN</name>
        <dbReference type="ChEBI" id="CHEBI:58210"/>
    </ligand>
</feature>
<feature type="binding site" evidence="7">
    <location>
        <begin position="317"/>
        <end position="318"/>
    </location>
    <ligand>
        <name>FMN</name>
        <dbReference type="ChEBI" id="CHEBI:58210"/>
    </ligand>
</feature>
<keyword evidence="2 7" id="KW-0285">Flavoprotein</keyword>
<feature type="binding site" evidence="7">
    <location>
        <position position="34"/>
    </location>
    <ligand>
        <name>glyoxylate</name>
        <dbReference type="ChEBI" id="CHEBI:36655"/>
    </ligand>
</feature>
<feature type="binding site" evidence="7">
    <location>
        <position position="239"/>
    </location>
    <ligand>
        <name>FMN</name>
        <dbReference type="ChEBI" id="CHEBI:58210"/>
    </ligand>
</feature>
<feature type="active site" description="Proton acceptor" evidence="6">
    <location>
        <position position="263"/>
    </location>
</feature>
<dbReference type="CDD" id="cd02809">
    <property type="entry name" value="alpha_hydroxyacid_oxid_FMN"/>
    <property type="match status" value="1"/>
</dbReference>
<keyword evidence="4" id="KW-0560">Oxidoreductase</keyword>
<dbReference type="Proteomes" id="UP000292423">
    <property type="component" value="Unassembled WGS sequence"/>
</dbReference>
<accession>A0A4Q7YPL8</accession>
<feature type="binding site" evidence="7">
    <location>
        <position position="137"/>
    </location>
    <ligand>
        <name>FMN</name>
        <dbReference type="ChEBI" id="CHEBI:58210"/>
    </ligand>
</feature>
<comment type="similarity">
    <text evidence="5">Belongs to the FMN-dependent alpha-hydroxy acid dehydrogenase family.</text>
</comment>
<keyword evidence="3 7" id="KW-0288">FMN</keyword>
<dbReference type="GO" id="GO:0016614">
    <property type="term" value="F:oxidoreductase activity, acting on CH-OH group of donors"/>
    <property type="evidence" value="ECO:0007669"/>
    <property type="project" value="UniProtKB-ARBA"/>
</dbReference>
<gene>
    <name evidence="9" type="ORF">EV700_2590</name>
</gene>
<evidence type="ECO:0000313" key="9">
    <source>
        <dbReference type="EMBL" id="RZU38655.1"/>
    </source>
</evidence>
<dbReference type="PROSITE" id="PS51349">
    <property type="entry name" value="FMN_HYDROXY_ACID_DH_2"/>
    <property type="match status" value="1"/>
</dbReference>
<dbReference type="PANTHER" id="PTHR10578:SF107">
    <property type="entry name" value="2-HYDROXYACID OXIDASE 1"/>
    <property type="match status" value="1"/>
</dbReference>
<dbReference type="InterPro" id="IPR037396">
    <property type="entry name" value="FMN_HAD"/>
</dbReference>
<feature type="binding site" evidence="7">
    <location>
        <begin position="87"/>
        <end position="89"/>
    </location>
    <ligand>
        <name>FMN</name>
        <dbReference type="ChEBI" id="CHEBI:58210"/>
    </ligand>
</feature>
<dbReference type="AlphaFoldDB" id="A0A4Q7YPL8"/>
<proteinExistence type="inferred from homology"/>
<dbReference type="EMBL" id="SHKX01000013">
    <property type="protein sequence ID" value="RZU38655.1"/>
    <property type="molecule type" value="Genomic_DNA"/>
</dbReference>
<feature type="binding site" evidence="7">
    <location>
        <begin position="294"/>
        <end position="298"/>
    </location>
    <ligand>
        <name>FMN</name>
        <dbReference type="ChEBI" id="CHEBI:58210"/>
    </ligand>
</feature>
<evidence type="ECO:0000259" key="8">
    <source>
        <dbReference type="PROSITE" id="PS51349"/>
    </source>
</evidence>
<evidence type="ECO:0000256" key="1">
    <source>
        <dbReference type="ARBA" id="ARBA00001917"/>
    </source>
</evidence>
<protein>
    <submittedName>
        <fullName evidence="9">Isopentenyl diphosphate isomerase/L-lactate dehydrogenase-like FMN-dependent dehydrogenase</fullName>
    </submittedName>
</protein>
<evidence type="ECO:0000256" key="3">
    <source>
        <dbReference type="ARBA" id="ARBA00022643"/>
    </source>
</evidence>
<dbReference type="FunFam" id="3.20.20.70:FF:000029">
    <property type="entry name" value="L-lactate dehydrogenase"/>
    <property type="match status" value="1"/>
</dbReference>
<feature type="domain" description="FMN hydroxy acid dehydrogenase" evidence="8">
    <location>
        <begin position="8"/>
        <end position="368"/>
    </location>
</feature>
<dbReference type="PANTHER" id="PTHR10578">
    <property type="entry name" value="S -2-HYDROXY-ACID OXIDASE-RELATED"/>
    <property type="match status" value="1"/>
</dbReference>
<evidence type="ECO:0000256" key="6">
    <source>
        <dbReference type="PIRSR" id="PIRSR000138-1"/>
    </source>
</evidence>
<keyword evidence="10" id="KW-1185">Reference proteome</keyword>
<organism evidence="9 10">
    <name type="scientific">Fluviicoccus keumensis</name>
    <dbReference type="NCBI Taxonomy" id="1435465"/>
    <lineage>
        <taxon>Bacteria</taxon>
        <taxon>Pseudomonadati</taxon>
        <taxon>Pseudomonadota</taxon>
        <taxon>Gammaproteobacteria</taxon>
        <taxon>Moraxellales</taxon>
        <taxon>Moraxellaceae</taxon>
        <taxon>Fluviicoccus</taxon>
    </lineage>
</organism>
<dbReference type="PIRSF" id="PIRSF000138">
    <property type="entry name" value="Al-hdrx_acd_dh"/>
    <property type="match status" value="1"/>
</dbReference>
<feature type="binding site" evidence="7">
    <location>
        <position position="139"/>
    </location>
    <ligand>
        <name>glyoxylate</name>
        <dbReference type="ChEBI" id="CHEBI:36655"/>
    </ligand>
</feature>
<comment type="caution">
    <text evidence="9">The sequence shown here is derived from an EMBL/GenBank/DDBJ whole genome shotgun (WGS) entry which is preliminary data.</text>
</comment>
<dbReference type="InterPro" id="IPR012133">
    <property type="entry name" value="Alpha-hydoxy_acid_DH_FMN"/>
</dbReference>
<comment type="cofactor">
    <cofactor evidence="1">
        <name>FMN</name>
        <dbReference type="ChEBI" id="CHEBI:58210"/>
    </cofactor>
</comment>
<name>A0A4Q7YPL8_9GAMM</name>
<evidence type="ECO:0000256" key="2">
    <source>
        <dbReference type="ARBA" id="ARBA00022630"/>
    </source>
</evidence>
<dbReference type="GO" id="GO:0010181">
    <property type="term" value="F:FMN binding"/>
    <property type="evidence" value="ECO:0007669"/>
    <property type="project" value="InterPro"/>
</dbReference>
<evidence type="ECO:0000256" key="4">
    <source>
        <dbReference type="ARBA" id="ARBA00023002"/>
    </source>
</evidence>